<evidence type="ECO:0000313" key="11">
    <source>
        <dbReference type="Proteomes" id="UP000076852"/>
    </source>
</evidence>
<keyword evidence="11" id="KW-1185">Reference proteome</keyword>
<dbReference type="SUPFAM" id="SSF52743">
    <property type="entry name" value="Subtilisin-like"/>
    <property type="match status" value="1"/>
</dbReference>
<feature type="active site" description="Charge relay system" evidence="8">
    <location>
        <position position="590"/>
    </location>
</feature>
<evidence type="ECO:0000256" key="7">
    <source>
        <dbReference type="ARBA" id="ARBA00023145"/>
    </source>
</evidence>
<gene>
    <name evidence="10" type="ORF">AYM40_31780</name>
</gene>
<keyword evidence="5 8" id="KW-0720">Serine protease</keyword>
<proteinExistence type="predicted"/>
<protein>
    <recommendedName>
        <fullName evidence="9">Peptidase S53 domain-containing protein</fullName>
    </recommendedName>
</protein>
<dbReference type="GO" id="GO:0008240">
    <property type="term" value="F:tripeptidyl-peptidase activity"/>
    <property type="evidence" value="ECO:0007669"/>
    <property type="project" value="TreeGrafter"/>
</dbReference>
<dbReference type="GO" id="GO:0006508">
    <property type="term" value="P:proteolysis"/>
    <property type="evidence" value="ECO:0007669"/>
    <property type="project" value="UniProtKB-KW"/>
</dbReference>
<dbReference type="Pfam" id="PF09286">
    <property type="entry name" value="Pro-kuma_activ"/>
    <property type="match status" value="1"/>
</dbReference>
<dbReference type="OrthoDB" id="127592at2"/>
<dbReference type="PANTHER" id="PTHR14218:SF15">
    <property type="entry name" value="TRIPEPTIDYL-PEPTIDASE 1"/>
    <property type="match status" value="1"/>
</dbReference>
<dbReference type="AlphaFoldDB" id="A0A160FU34"/>
<evidence type="ECO:0000256" key="5">
    <source>
        <dbReference type="ARBA" id="ARBA00022825"/>
    </source>
</evidence>
<dbReference type="KEGG" id="buz:AYM40_31780"/>
<keyword evidence="4 8" id="KW-0378">Hydrolase</keyword>
<evidence type="ECO:0000259" key="9">
    <source>
        <dbReference type="PROSITE" id="PS51695"/>
    </source>
</evidence>
<dbReference type="RefSeq" id="WP_063499957.1">
    <property type="nucleotide sequence ID" value="NZ_CP014579.1"/>
</dbReference>
<keyword evidence="3" id="KW-0479">Metal-binding</keyword>
<evidence type="ECO:0000256" key="6">
    <source>
        <dbReference type="ARBA" id="ARBA00022837"/>
    </source>
</evidence>
<reference evidence="10 11" key="1">
    <citation type="journal article" date="2016" name="Gene">
        <title>PacBio SMRT assembly of a complex multi-replicon genome reveals chlorocatechol degradative operon in a region of genome plasticity.</title>
        <authorList>
            <person name="Ricker N."/>
            <person name="Shen S.Y."/>
            <person name="Goordial J."/>
            <person name="Jin S."/>
            <person name="Fulthorpe R.R."/>
        </authorList>
    </citation>
    <scope>NUCLEOTIDE SEQUENCE [LARGE SCALE GENOMIC DNA]</scope>
    <source>
        <strain evidence="10 11">OLGA172</strain>
    </source>
</reference>
<evidence type="ECO:0000256" key="1">
    <source>
        <dbReference type="ARBA" id="ARBA00001913"/>
    </source>
</evidence>
<comment type="cofactor">
    <cofactor evidence="1">
        <name>Ca(2+)</name>
        <dbReference type="ChEBI" id="CHEBI:29108"/>
    </cofactor>
</comment>
<evidence type="ECO:0000256" key="3">
    <source>
        <dbReference type="ARBA" id="ARBA00022723"/>
    </source>
</evidence>
<evidence type="ECO:0000256" key="2">
    <source>
        <dbReference type="ARBA" id="ARBA00022670"/>
    </source>
</evidence>
<dbReference type="InterPro" id="IPR030400">
    <property type="entry name" value="Sedolisin_dom"/>
</dbReference>
<comment type="caution">
    <text evidence="8">Lacks conserved residue(s) required for the propagation of feature annotation.</text>
</comment>
<dbReference type="InterPro" id="IPR015366">
    <property type="entry name" value="S53_propep"/>
</dbReference>
<dbReference type="EMBL" id="CP014579">
    <property type="protein sequence ID" value="ANB76745.1"/>
    <property type="molecule type" value="Genomic_DNA"/>
</dbReference>
<dbReference type="Gene3D" id="3.40.50.200">
    <property type="entry name" value="Peptidase S8/S53 domain"/>
    <property type="match status" value="1"/>
</dbReference>
<dbReference type="PROSITE" id="PS00138">
    <property type="entry name" value="SUBTILASE_SER"/>
    <property type="match status" value="1"/>
</dbReference>
<dbReference type="SUPFAM" id="SSF54897">
    <property type="entry name" value="Protease propeptides/inhibitors"/>
    <property type="match status" value="1"/>
</dbReference>
<dbReference type="PROSITE" id="PS51695">
    <property type="entry name" value="SEDOLISIN"/>
    <property type="match status" value="1"/>
</dbReference>
<feature type="active site" description="Charge relay system" evidence="8">
    <location>
        <position position="310"/>
    </location>
</feature>
<dbReference type="STRING" id="1804984.AYM40_31780"/>
<dbReference type="InterPro" id="IPR023828">
    <property type="entry name" value="Peptidase_S8_Ser-AS"/>
</dbReference>
<evidence type="ECO:0000256" key="4">
    <source>
        <dbReference type="ARBA" id="ARBA00022801"/>
    </source>
</evidence>
<evidence type="ECO:0000313" key="10">
    <source>
        <dbReference type="EMBL" id="ANB76745.1"/>
    </source>
</evidence>
<keyword evidence="2 8" id="KW-0645">Protease</keyword>
<evidence type="ECO:0000256" key="8">
    <source>
        <dbReference type="PROSITE-ProRule" id="PRU01032"/>
    </source>
</evidence>
<dbReference type="PANTHER" id="PTHR14218">
    <property type="entry name" value="PROTEASE S8 TRIPEPTIDYL PEPTIDASE I CLN2"/>
    <property type="match status" value="1"/>
</dbReference>
<keyword evidence="6" id="KW-0106">Calcium</keyword>
<dbReference type="InterPro" id="IPR050819">
    <property type="entry name" value="Tripeptidyl-peptidase_I"/>
</dbReference>
<sequence>MFKRPNPVFVVSLLIPIVIFGKVSVALAQSARQLVTQVVDESKTVELPGNTRPELNALNEGGRVDDALVLYHVQLLLKRPAERDADLARFITSLQDPKSAHFHQWLTAAQFRSEFGPADADVNAVSDWLSRHGLTVNGVESGGMVIDFSGTAGQIRDAFRTEIHHIVSNGVTHIANVSNPRIPVALADAVRGIVSLSDFKPHTNFIPRSDYTYTSGNATRHAVVPADLATIYNVNPLFRSGVSGQGQTIVVIENTNVYNTADWTTFRSTFGLSGYTSGAFTQVHPAAASSANNCSNPGVVAASEREAVLDAEWASAAAPGASIVLASCGDTSTTFGGLIALQNVVNGINPPAIISVSYGECEAKNGAAANAAYATIYQQAAALGISVFVAAGDQGATSCDAGQSISTHGIGVSGLASTPYNVAVGGTDFGDASAGVTSSYWNSGNTSTYGSAISYIPEIPWNNSCASVLIAKAYGYSTTYGANGFCNSPTGKAAFLTISAGSGGPSGCATGSPSLGGVVSGTCKGYAKPAWQPLATGNPPDGVRDIPDVSLFAASGVWGHYYVVCDTDTSNGGVACTGAPSGWSGGGGTSFSAPIWAGFQALVNQYTGEARQGNPSPVYYELAAVQNVLLGSSVCNSSLGNRDASNCIFYNVTSGDMDVNCSGSNNCFLPSGTYGVLSTSGTSYAKAYGASTGWNFATGIGTVNVSNLAINWLNVNYLVSQVLHLTAIP</sequence>
<dbReference type="SMART" id="SM00944">
    <property type="entry name" value="Pro-kuma_activ"/>
    <property type="match status" value="1"/>
</dbReference>
<feature type="domain" description="Peptidase S53" evidence="9">
    <location>
        <begin position="222"/>
        <end position="715"/>
    </location>
</feature>
<feature type="active site" description="Charge relay system" evidence="8">
    <location>
        <position position="306"/>
    </location>
</feature>
<organism evidence="10 11">
    <name type="scientific">Paraburkholderia phytofirmans OLGA172</name>
    <dbReference type="NCBI Taxonomy" id="1417228"/>
    <lineage>
        <taxon>Bacteria</taxon>
        <taxon>Pseudomonadati</taxon>
        <taxon>Pseudomonadota</taxon>
        <taxon>Betaproteobacteria</taxon>
        <taxon>Burkholderiales</taxon>
        <taxon>Burkholderiaceae</taxon>
        <taxon>Paraburkholderia</taxon>
    </lineage>
</organism>
<dbReference type="GO" id="GO:0004252">
    <property type="term" value="F:serine-type endopeptidase activity"/>
    <property type="evidence" value="ECO:0007669"/>
    <property type="project" value="UniProtKB-UniRule"/>
</dbReference>
<dbReference type="Proteomes" id="UP000076852">
    <property type="component" value="Chromosome 2"/>
</dbReference>
<dbReference type="CDD" id="cd04056">
    <property type="entry name" value="Peptidases_S53"/>
    <property type="match status" value="1"/>
</dbReference>
<dbReference type="CDD" id="cd11377">
    <property type="entry name" value="Pro-peptidase_S53"/>
    <property type="match status" value="1"/>
</dbReference>
<dbReference type="InterPro" id="IPR036852">
    <property type="entry name" value="Peptidase_S8/S53_dom_sf"/>
</dbReference>
<name>A0A160FU34_9BURK</name>
<dbReference type="GO" id="GO:0046872">
    <property type="term" value="F:metal ion binding"/>
    <property type="evidence" value="ECO:0007669"/>
    <property type="project" value="UniProtKB-KW"/>
</dbReference>
<keyword evidence="7" id="KW-0865">Zymogen</keyword>
<accession>A0A160FU34</accession>